<comment type="caution">
    <text evidence="6">The sequence shown here is derived from an EMBL/GenBank/DDBJ whole genome shotgun (WGS) entry which is preliminary data.</text>
</comment>
<evidence type="ECO:0000256" key="3">
    <source>
        <dbReference type="ARBA" id="ARBA00023163"/>
    </source>
</evidence>
<dbReference type="PANTHER" id="PTHR46796:SF2">
    <property type="entry name" value="TRANSCRIPTIONAL REGULATORY PROTEIN"/>
    <property type="match status" value="1"/>
</dbReference>
<dbReference type="InterPro" id="IPR009057">
    <property type="entry name" value="Homeodomain-like_sf"/>
</dbReference>
<accession>A0ABY1BR60</accession>
<keyword evidence="7" id="KW-1185">Reference proteome</keyword>
<dbReference type="SMART" id="SM00342">
    <property type="entry name" value="HTH_ARAC"/>
    <property type="match status" value="1"/>
</dbReference>
<dbReference type="Gene3D" id="1.10.10.60">
    <property type="entry name" value="Homeodomain-like"/>
    <property type="match status" value="1"/>
</dbReference>
<gene>
    <name evidence="6" type="ORF">SAMN05216600_12910</name>
</gene>
<evidence type="ECO:0000313" key="6">
    <source>
        <dbReference type="EMBL" id="SER42789.1"/>
    </source>
</evidence>
<keyword evidence="1" id="KW-0805">Transcription regulation</keyword>
<dbReference type="InterPro" id="IPR003313">
    <property type="entry name" value="AraC-bd"/>
</dbReference>
<dbReference type="InterPro" id="IPR037923">
    <property type="entry name" value="HTH-like"/>
</dbReference>
<dbReference type="Proteomes" id="UP000198512">
    <property type="component" value="Unassembled WGS sequence"/>
</dbReference>
<evidence type="ECO:0000256" key="1">
    <source>
        <dbReference type="ARBA" id="ARBA00023015"/>
    </source>
</evidence>
<reference evidence="6 7" key="1">
    <citation type="submission" date="2016-10" db="EMBL/GenBank/DDBJ databases">
        <authorList>
            <person name="Varghese N."/>
            <person name="Submissions S."/>
        </authorList>
    </citation>
    <scope>NUCLEOTIDE SEQUENCE [LARGE SCALE GENOMIC DNA]</scope>
    <source>
        <strain evidence="6 7">CIP 109853</strain>
    </source>
</reference>
<keyword evidence="3" id="KW-0804">Transcription</keyword>
<dbReference type="GO" id="GO:0003677">
    <property type="term" value="F:DNA binding"/>
    <property type="evidence" value="ECO:0007669"/>
    <property type="project" value="UniProtKB-KW"/>
</dbReference>
<sequence>MIELPSSKDWVRHLHPSSKMERLEAFFSGHGFDPHRHDTYAIGRTLTGVQSFRYRGEARNSLPGSTMVLHPDEEHDGHAGSESGFRYRMLYIPPELAQEVLHGKPLPFLKGGISSDPQLAAAADSILNSLDDPVDSLAEDDAIFQLFTRLQAMCGGQPANNGNCFTAANLAREYMNDNLHLPVSLDDLAECTGRDKWSLSKDYRLYFGTSPHRYITMRRLDLVKASILSGRPLSEASVDAGFFDQSHMSRHFKNAFGVSPARWCRSRDRALG</sequence>
<dbReference type="EMBL" id="FOFP01000029">
    <property type="protein sequence ID" value="SER42789.1"/>
    <property type="molecule type" value="Genomic_DNA"/>
</dbReference>
<dbReference type="Pfam" id="PF02311">
    <property type="entry name" value="AraC_binding"/>
    <property type="match status" value="1"/>
</dbReference>
<dbReference type="InterPro" id="IPR050204">
    <property type="entry name" value="AraC_XylS_family_regulators"/>
</dbReference>
<evidence type="ECO:0000256" key="2">
    <source>
        <dbReference type="ARBA" id="ARBA00023125"/>
    </source>
</evidence>
<feature type="domain" description="HTH araC/xylS-type" evidence="5">
    <location>
        <begin position="169"/>
        <end position="266"/>
    </location>
</feature>
<dbReference type="PROSITE" id="PS01124">
    <property type="entry name" value="HTH_ARAC_FAMILY_2"/>
    <property type="match status" value="1"/>
</dbReference>
<comment type="function">
    <text evidence="4">Regulatory protein of the TOL plasmid xyl operons. XylS activates the xylXYZLTEGFJQKIH operon required for the degradation of toluene, m-xylene and p-xylene.</text>
</comment>
<dbReference type="SUPFAM" id="SSF46689">
    <property type="entry name" value="Homeodomain-like"/>
    <property type="match status" value="2"/>
</dbReference>
<dbReference type="PANTHER" id="PTHR46796">
    <property type="entry name" value="HTH-TYPE TRANSCRIPTIONAL ACTIVATOR RHAS-RELATED"/>
    <property type="match status" value="1"/>
</dbReference>
<protein>
    <submittedName>
        <fullName evidence="6">AraC-type DNA-binding protein</fullName>
    </submittedName>
</protein>
<organism evidence="6 7">
    <name type="scientific">Pseudomonas cuatrocienegasensis</name>
    <dbReference type="NCBI Taxonomy" id="543360"/>
    <lineage>
        <taxon>Bacteria</taxon>
        <taxon>Pseudomonadati</taxon>
        <taxon>Pseudomonadota</taxon>
        <taxon>Gammaproteobacteria</taxon>
        <taxon>Pseudomonadales</taxon>
        <taxon>Pseudomonadaceae</taxon>
        <taxon>Pseudomonas</taxon>
    </lineage>
</organism>
<evidence type="ECO:0000259" key="5">
    <source>
        <dbReference type="PROSITE" id="PS01124"/>
    </source>
</evidence>
<evidence type="ECO:0000256" key="4">
    <source>
        <dbReference type="ARBA" id="ARBA00037345"/>
    </source>
</evidence>
<dbReference type="Pfam" id="PF12833">
    <property type="entry name" value="HTH_18"/>
    <property type="match status" value="1"/>
</dbReference>
<keyword evidence="2 6" id="KW-0238">DNA-binding</keyword>
<dbReference type="SUPFAM" id="SSF51215">
    <property type="entry name" value="Regulatory protein AraC"/>
    <property type="match status" value="1"/>
</dbReference>
<evidence type="ECO:0000313" key="7">
    <source>
        <dbReference type="Proteomes" id="UP000198512"/>
    </source>
</evidence>
<proteinExistence type="predicted"/>
<name>A0ABY1BR60_9PSED</name>
<dbReference type="RefSeq" id="WP_069521807.1">
    <property type="nucleotide sequence ID" value="NZ_FOFP01000029.1"/>
</dbReference>
<dbReference type="InterPro" id="IPR018060">
    <property type="entry name" value="HTH_AraC"/>
</dbReference>